<sequence>MLRKVNNASIDWIHSRLKFGIKPGLSRIIYLLDQLDNPQNKLKTVHIAGTNGKGSTVTFLANILQQYGLKVGTFTSPYIEIFNERIAINGRFISDQELDDVVARIKPIVLKMDEDEALVNITEFEILTAIGFYYFHIQAVDIALIEVGLGGLYDSTNVITPLVSAITTIGLDHQEILGDTVAKIAKEKAGIIKPAVPVVVGASVGIPEAAFEVISAVATSQDAPLYRPVLDSQFDLTLHGKYQQENAALAVKLFEVLASKIGVTPNADKIATGLKQTFWPARMEDLGGFILDGAHNIPAIKRLVAEFSGKQDINILFSALQRKDFHEMIGLLKAIPNVSITLTTFDYPNTIVASDVADISDVAWLDNWQDFVDCPHESGDLYLITGSLYFMSQVRSYINDNKK</sequence>
<evidence type="ECO:0000256" key="3">
    <source>
        <dbReference type="ARBA" id="ARBA00022723"/>
    </source>
</evidence>
<evidence type="ECO:0000256" key="5">
    <source>
        <dbReference type="ARBA" id="ARBA00022840"/>
    </source>
</evidence>
<protein>
    <submittedName>
        <fullName evidence="8">Bifunctional folylpolyglutamate synthase/dihydrofolate synthase</fullName>
    </submittedName>
</protein>
<dbReference type="Proteomes" id="UP001522462">
    <property type="component" value="Unassembled WGS sequence"/>
</dbReference>
<dbReference type="Gene3D" id="3.40.1190.10">
    <property type="entry name" value="Mur-like, catalytic domain"/>
    <property type="match status" value="1"/>
</dbReference>
<dbReference type="Gene3D" id="3.90.190.20">
    <property type="entry name" value="Mur ligase, C-terminal domain"/>
    <property type="match status" value="1"/>
</dbReference>
<reference evidence="8 9" key="1">
    <citation type="journal article" date="2022" name="Microbiol. Res.">
        <title>Comparative genome analysis, predicted lifestyle and antimicrobial strategies of Lactococcus carnosus and Lactococcus paracarnosus isolated from meat.</title>
        <authorList>
            <person name="Werum V."/>
            <person name="Ehrmann M."/>
            <person name="Vogel R."/>
            <person name="Hilgarth M."/>
        </authorList>
    </citation>
    <scope>NUCLEOTIDE SEQUENCE [LARGE SCALE GENOMIC DNA]</scope>
    <source>
        <strain evidence="8 9">TMW21897</strain>
    </source>
</reference>
<keyword evidence="6" id="KW-0460">Magnesium</keyword>
<feature type="domain" description="Mur ligase central" evidence="7">
    <location>
        <begin position="47"/>
        <end position="194"/>
    </location>
</feature>
<dbReference type="NCBIfam" id="TIGR01499">
    <property type="entry name" value="folC"/>
    <property type="match status" value="1"/>
</dbReference>
<name>A0ABT0AII3_9LACT</name>
<dbReference type="InterPro" id="IPR036615">
    <property type="entry name" value="Mur_ligase_C_dom_sf"/>
</dbReference>
<comment type="caution">
    <text evidence="8">The sequence shown here is derived from an EMBL/GenBank/DDBJ whole genome shotgun (WGS) entry which is preliminary data.</text>
</comment>
<evidence type="ECO:0000313" key="9">
    <source>
        <dbReference type="Proteomes" id="UP001522462"/>
    </source>
</evidence>
<keyword evidence="9" id="KW-1185">Reference proteome</keyword>
<dbReference type="PANTHER" id="PTHR11136:SF0">
    <property type="entry name" value="DIHYDROFOLATE SYNTHETASE-RELATED"/>
    <property type="match status" value="1"/>
</dbReference>
<dbReference type="InterPro" id="IPR018109">
    <property type="entry name" value="Folylpolyglutamate_synth_CS"/>
</dbReference>
<evidence type="ECO:0000313" key="8">
    <source>
        <dbReference type="EMBL" id="MCJ1976351.1"/>
    </source>
</evidence>
<keyword evidence="3" id="KW-0479">Metal-binding</keyword>
<gene>
    <name evidence="8" type="ORF">GYN19_00065</name>
</gene>
<accession>A0ABT0AII3</accession>
<dbReference type="Pfam" id="PF08245">
    <property type="entry name" value="Mur_ligase_M"/>
    <property type="match status" value="1"/>
</dbReference>
<dbReference type="PROSITE" id="PS01011">
    <property type="entry name" value="FOLYLPOLYGLU_SYNT_1"/>
    <property type="match status" value="1"/>
</dbReference>
<dbReference type="PIRSF" id="PIRSF001563">
    <property type="entry name" value="Folylpolyglu_synth"/>
    <property type="match status" value="1"/>
</dbReference>
<evidence type="ECO:0000256" key="2">
    <source>
        <dbReference type="ARBA" id="ARBA00022598"/>
    </source>
</evidence>
<evidence type="ECO:0000259" key="7">
    <source>
        <dbReference type="Pfam" id="PF08245"/>
    </source>
</evidence>
<dbReference type="SUPFAM" id="SSF53244">
    <property type="entry name" value="MurD-like peptide ligases, peptide-binding domain"/>
    <property type="match status" value="1"/>
</dbReference>
<dbReference type="SUPFAM" id="SSF53623">
    <property type="entry name" value="MurD-like peptide ligases, catalytic domain"/>
    <property type="match status" value="1"/>
</dbReference>
<evidence type="ECO:0000256" key="6">
    <source>
        <dbReference type="ARBA" id="ARBA00022842"/>
    </source>
</evidence>
<proteinExistence type="inferred from homology"/>
<organism evidence="8 9">
    <name type="scientific">Pseudolactococcus paracarnosus</name>
    <dbReference type="NCBI Taxonomy" id="2749962"/>
    <lineage>
        <taxon>Bacteria</taxon>
        <taxon>Bacillati</taxon>
        <taxon>Bacillota</taxon>
        <taxon>Bacilli</taxon>
        <taxon>Lactobacillales</taxon>
        <taxon>Streptococcaceae</taxon>
        <taxon>Pseudolactococcus</taxon>
    </lineage>
</organism>
<dbReference type="InterPro" id="IPR001645">
    <property type="entry name" value="Folylpolyglutamate_synth"/>
</dbReference>
<keyword evidence="4" id="KW-0547">Nucleotide-binding</keyword>
<evidence type="ECO:0000256" key="1">
    <source>
        <dbReference type="ARBA" id="ARBA00008276"/>
    </source>
</evidence>
<dbReference type="InterPro" id="IPR013221">
    <property type="entry name" value="Mur_ligase_cen"/>
</dbReference>
<evidence type="ECO:0000256" key="4">
    <source>
        <dbReference type="ARBA" id="ARBA00022741"/>
    </source>
</evidence>
<keyword evidence="5" id="KW-0067">ATP-binding</keyword>
<keyword evidence="2" id="KW-0436">Ligase</keyword>
<comment type="similarity">
    <text evidence="1">Belongs to the folylpolyglutamate synthase family.</text>
</comment>
<dbReference type="EMBL" id="JAAEDA010000001">
    <property type="protein sequence ID" value="MCJ1976351.1"/>
    <property type="molecule type" value="Genomic_DNA"/>
</dbReference>
<dbReference type="PROSITE" id="PS01012">
    <property type="entry name" value="FOLYLPOLYGLU_SYNT_2"/>
    <property type="match status" value="1"/>
</dbReference>
<dbReference type="InterPro" id="IPR036565">
    <property type="entry name" value="Mur-like_cat_sf"/>
</dbReference>
<dbReference type="PANTHER" id="PTHR11136">
    <property type="entry name" value="FOLYLPOLYGLUTAMATE SYNTHASE-RELATED"/>
    <property type="match status" value="1"/>
</dbReference>